<dbReference type="EMBL" id="JAIWYP010000005">
    <property type="protein sequence ID" value="KAH3822939.1"/>
    <property type="molecule type" value="Genomic_DNA"/>
</dbReference>
<gene>
    <name evidence="1" type="ORF">DPMN_124733</name>
</gene>
<keyword evidence="2" id="KW-1185">Reference proteome</keyword>
<accession>A0A9D4GT54</accession>
<reference evidence="1" key="2">
    <citation type="submission" date="2020-11" db="EMBL/GenBank/DDBJ databases">
        <authorList>
            <person name="McCartney M.A."/>
            <person name="Auch B."/>
            <person name="Kono T."/>
            <person name="Mallez S."/>
            <person name="Becker A."/>
            <person name="Gohl D.M."/>
            <person name="Silverstein K.A.T."/>
            <person name="Koren S."/>
            <person name="Bechman K.B."/>
            <person name="Herman A."/>
            <person name="Abrahante J.E."/>
            <person name="Garbe J."/>
        </authorList>
    </citation>
    <scope>NUCLEOTIDE SEQUENCE</scope>
    <source>
        <strain evidence="1">Duluth1</strain>
        <tissue evidence="1">Whole animal</tissue>
    </source>
</reference>
<organism evidence="1 2">
    <name type="scientific">Dreissena polymorpha</name>
    <name type="common">Zebra mussel</name>
    <name type="synonym">Mytilus polymorpha</name>
    <dbReference type="NCBI Taxonomy" id="45954"/>
    <lineage>
        <taxon>Eukaryota</taxon>
        <taxon>Metazoa</taxon>
        <taxon>Spiralia</taxon>
        <taxon>Lophotrochozoa</taxon>
        <taxon>Mollusca</taxon>
        <taxon>Bivalvia</taxon>
        <taxon>Autobranchia</taxon>
        <taxon>Heteroconchia</taxon>
        <taxon>Euheterodonta</taxon>
        <taxon>Imparidentia</taxon>
        <taxon>Neoheterodontei</taxon>
        <taxon>Myida</taxon>
        <taxon>Dreissenoidea</taxon>
        <taxon>Dreissenidae</taxon>
        <taxon>Dreissena</taxon>
    </lineage>
</organism>
<protein>
    <submittedName>
        <fullName evidence="1">Uncharacterized protein</fullName>
    </submittedName>
</protein>
<proteinExistence type="predicted"/>
<name>A0A9D4GT54_DREPO</name>
<evidence type="ECO:0000313" key="2">
    <source>
        <dbReference type="Proteomes" id="UP000828390"/>
    </source>
</evidence>
<comment type="caution">
    <text evidence="1">The sequence shown here is derived from an EMBL/GenBank/DDBJ whole genome shotgun (WGS) entry which is preliminary data.</text>
</comment>
<reference evidence="1" key="1">
    <citation type="journal article" date="2019" name="bioRxiv">
        <title>The Genome of the Zebra Mussel, Dreissena polymorpha: A Resource for Invasive Species Research.</title>
        <authorList>
            <person name="McCartney M.A."/>
            <person name="Auch B."/>
            <person name="Kono T."/>
            <person name="Mallez S."/>
            <person name="Zhang Y."/>
            <person name="Obille A."/>
            <person name="Becker A."/>
            <person name="Abrahante J.E."/>
            <person name="Garbe J."/>
            <person name="Badalamenti J.P."/>
            <person name="Herman A."/>
            <person name="Mangelson H."/>
            <person name="Liachko I."/>
            <person name="Sullivan S."/>
            <person name="Sone E.D."/>
            <person name="Koren S."/>
            <person name="Silverstein K.A.T."/>
            <person name="Beckman K.B."/>
            <person name="Gohl D.M."/>
        </authorList>
    </citation>
    <scope>NUCLEOTIDE SEQUENCE</scope>
    <source>
        <strain evidence="1">Duluth1</strain>
        <tissue evidence="1">Whole animal</tissue>
    </source>
</reference>
<dbReference type="Proteomes" id="UP000828390">
    <property type="component" value="Unassembled WGS sequence"/>
</dbReference>
<sequence>MQHLFGNRKKKVDSVTPSGIDALQSEETLKALFQACPGASFSFFSCMFPGQRNPLQVKKDSLPFMAMSFYREDSIEMSHIEVLSTEDNLIVNTKLTKDQVVALYNKTKTQNISPPWYNNR</sequence>
<dbReference type="AlphaFoldDB" id="A0A9D4GT54"/>
<evidence type="ECO:0000313" key="1">
    <source>
        <dbReference type="EMBL" id="KAH3822939.1"/>
    </source>
</evidence>